<comment type="caution">
    <text evidence="1">The sequence shown here is derived from an EMBL/GenBank/DDBJ whole genome shotgun (WGS) entry which is preliminary data.</text>
</comment>
<gene>
    <name evidence="1" type="ORF">ACFQ5N_10245</name>
</gene>
<protein>
    <submittedName>
        <fullName evidence="1">Uncharacterized protein</fullName>
    </submittedName>
</protein>
<sequence length="52" mass="6266">MRKTTAYFSFLYEYKKCGTVSIQRTKWPECENISVENSSEEKDYMLSCETFY</sequence>
<proteinExistence type="predicted"/>
<reference evidence="2" key="1">
    <citation type="journal article" date="2019" name="Int. J. Syst. Evol. Microbiol.">
        <title>The Global Catalogue of Microorganisms (GCM) 10K type strain sequencing project: providing services to taxonomists for standard genome sequencing and annotation.</title>
        <authorList>
            <consortium name="The Broad Institute Genomics Platform"/>
            <consortium name="The Broad Institute Genome Sequencing Center for Infectious Disease"/>
            <person name="Wu L."/>
            <person name="Ma J."/>
        </authorList>
    </citation>
    <scope>NUCLEOTIDE SEQUENCE [LARGE SCALE GENOMIC DNA]</scope>
    <source>
        <strain evidence="2">CCUG 62221</strain>
    </source>
</reference>
<dbReference type="Proteomes" id="UP001597241">
    <property type="component" value="Unassembled WGS sequence"/>
</dbReference>
<evidence type="ECO:0000313" key="2">
    <source>
        <dbReference type="Proteomes" id="UP001597241"/>
    </source>
</evidence>
<dbReference type="RefSeq" id="WP_386809407.1">
    <property type="nucleotide sequence ID" value="NZ_JBHTMV010000004.1"/>
</dbReference>
<keyword evidence="2" id="KW-1185">Reference proteome</keyword>
<dbReference type="EMBL" id="JBHTMV010000004">
    <property type="protein sequence ID" value="MFD1294216.1"/>
    <property type="molecule type" value="Genomic_DNA"/>
</dbReference>
<evidence type="ECO:0000313" key="1">
    <source>
        <dbReference type="EMBL" id="MFD1294216.1"/>
    </source>
</evidence>
<accession>A0ABW3WSC0</accession>
<organism evidence="1 2">
    <name type="scientific">Lutibacter holmesii</name>
    <dbReference type="NCBI Taxonomy" id="1137985"/>
    <lineage>
        <taxon>Bacteria</taxon>
        <taxon>Pseudomonadati</taxon>
        <taxon>Bacteroidota</taxon>
        <taxon>Flavobacteriia</taxon>
        <taxon>Flavobacteriales</taxon>
        <taxon>Flavobacteriaceae</taxon>
        <taxon>Lutibacter</taxon>
    </lineage>
</organism>
<name>A0ABW3WSC0_9FLAO</name>